<sequence>MLRHRDDIICPLPRHKVRPRLHSGLHFTLQLDGTLTRAVYFQKEANHCLGDTSDTAEMGRLFAPERIPVKCSSELESRNRSVRRHRARVLWGLAMRRKGEVECSWVTADKPSPTEDWPMKRQCGMSSAAPIPASFPF</sequence>
<dbReference type="AlphaFoldDB" id="A0A3S5A4N5"/>
<proteinExistence type="predicted"/>
<protein>
    <submittedName>
        <fullName evidence="1">Uncharacterized protein</fullName>
    </submittedName>
</protein>
<keyword evidence="2" id="KW-1185">Reference proteome</keyword>
<accession>A0A3S5A4N5</accession>
<organism evidence="1 2">
    <name type="scientific">Protopolystoma xenopodis</name>
    <dbReference type="NCBI Taxonomy" id="117903"/>
    <lineage>
        <taxon>Eukaryota</taxon>
        <taxon>Metazoa</taxon>
        <taxon>Spiralia</taxon>
        <taxon>Lophotrochozoa</taxon>
        <taxon>Platyhelminthes</taxon>
        <taxon>Monogenea</taxon>
        <taxon>Polyopisthocotylea</taxon>
        <taxon>Polystomatidea</taxon>
        <taxon>Polystomatidae</taxon>
        <taxon>Protopolystoma</taxon>
    </lineage>
</organism>
<evidence type="ECO:0000313" key="2">
    <source>
        <dbReference type="Proteomes" id="UP000784294"/>
    </source>
</evidence>
<comment type="caution">
    <text evidence="1">The sequence shown here is derived from an EMBL/GenBank/DDBJ whole genome shotgun (WGS) entry which is preliminary data.</text>
</comment>
<reference evidence="1" key="1">
    <citation type="submission" date="2018-11" db="EMBL/GenBank/DDBJ databases">
        <authorList>
            <consortium name="Pathogen Informatics"/>
        </authorList>
    </citation>
    <scope>NUCLEOTIDE SEQUENCE</scope>
</reference>
<gene>
    <name evidence="1" type="ORF">PXEA_LOCUS5284</name>
</gene>
<dbReference type="EMBL" id="CAAALY010013032">
    <property type="protein sequence ID" value="VEL11844.1"/>
    <property type="molecule type" value="Genomic_DNA"/>
</dbReference>
<name>A0A3S5A4N5_9PLAT</name>
<dbReference type="Proteomes" id="UP000784294">
    <property type="component" value="Unassembled WGS sequence"/>
</dbReference>
<evidence type="ECO:0000313" key="1">
    <source>
        <dbReference type="EMBL" id="VEL11844.1"/>
    </source>
</evidence>